<name>A0ABR0BGV6_PURLI</name>
<organism evidence="2 3">
    <name type="scientific">Purpureocillium lilacinum</name>
    <name type="common">Paecilomyces lilacinus</name>
    <dbReference type="NCBI Taxonomy" id="33203"/>
    <lineage>
        <taxon>Eukaryota</taxon>
        <taxon>Fungi</taxon>
        <taxon>Dikarya</taxon>
        <taxon>Ascomycota</taxon>
        <taxon>Pezizomycotina</taxon>
        <taxon>Sordariomycetes</taxon>
        <taxon>Hypocreomycetidae</taxon>
        <taxon>Hypocreales</taxon>
        <taxon>Ophiocordycipitaceae</taxon>
        <taxon>Purpureocillium</taxon>
    </lineage>
</organism>
<feature type="compositionally biased region" description="Polar residues" evidence="1">
    <location>
        <begin position="198"/>
        <end position="207"/>
    </location>
</feature>
<evidence type="ECO:0000256" key="1">
    <source>
        <dbReference type="SAM" id="MobiDB-lite"/>
    </source>
</evidence>
<evidence type="ECO:0000313" key="2">
    <source>
        <dbReference type="EMBL" id="KAK4077232.1"/>
    </source>
</evidence>
<comment type="caution">
    <text evidence="2">The sequence shown here is derived from an EMBL/GenBank/DDBJ whole genome shotgun (WGS) entry which is preliminary data.</text>
</comment>
<dbReference type="Proteomes" id="UP001287286">
    <property type="component" value="Unassembled WGS sequence"/>
</dbReference>
<keyword evidence="3" id="KW-1185">Reference proteome</keyword>
<dbReference type="EMBL" id="JAWRVI010000103">
    <property type="protein sequence ID" value="KAK4077232.1"/>
    <property type="molecule type" value="Genomic_DNA"/>
</dbReference>
<accession>A0ABR0BGV6</accession>
<feature type="region of interest" description="Disordered" evidence="1">
    <location>
        <begin position="120"/>
        <end position="207"/>
    </location>
</feature>
<protein>
    <submittedName>
        <fullName evidence="2">Uncharacterized protein</fullName>
    </submittedName>
</protein>
<gene>
    <name evidence="2" type="ORF">Purlil1_12415</name>
</gene>
<sequence length="207" mass="21584">MLGTDPADCWWQCPVGQNSPSTKNAAAQHGLEILPVGCHRAASLPRRGRPTTALWTPPLPRPRIAAPPGGVNIKWLLLSKIMAGRLRAAGKKGLLGPFAQPTGELLAIVYPLFVTGGRGGGMAGSAPSTSNGPEPGSLSGKDCDSDTKGLHSRESKETRSPSVGGRSSAQYETRHPLARPGFASAGRHAESVDKGTFATPTWTVSTM</sequence>
<evidence type="ECO:0000313" key="3">
    <source>
        <dbReference type="Proteomes" id="UP001287286"/>
    </source>
</evidence>
<proteinExistence type="predicted"/>
<feature type="compositionally biased region" description="Basic and acidic residues" evidence="1">
    <location>
        <begin position="141"/>
        <end position="159"/>
    </location>
</feature>
<reference evidence="2 3" key="1">
    <citation type="journal article" date="2024" name="Microbiol. Resour. Announc.">
        <title>Genome annotations for the ascomycete fungi Trichoderma harzianum, Trichoderma aggressivum, and Purpureocillium lilacinum.</title>
        <authorList>
            <person name="Beijen E.P.W."/>
            <person name="Ohm R.A."/>
        </authorList>
    </citation>
    <scope>NUCLEOTIDE SEQUENCE [LARGE SCALE GENOMIC DNA]</scope>
    <source>
        <strain evidence="2 3">CBS 150709</strain>
    </source>
</reference>